<proteinExistence type="inferred from homology"/>
<dbReference type="EMBL" id="JH992994">
    <property type="protein sequence ID" value="EKX46581.1"/>
    <property type="molecule type" value="Genomic_DNA"/>
</dbReference>
<dbReference type="PaxDb" id="55529-EKX46581"/>
<evidence type="ECO:0000256" key="6">
    <source>
        <dbReference type="ARBA" id="ARBA00022989"/>
    </source>
</evidence>
<dbReference type="EnsemblProtists" id="EKX46581">
    <property type="protein sequence ID" value="EKX46581"/>
    <property type="gene ID" value="GUITHDRAFT_201013"/>
</dbReference>
<evidence type="ECO:0000256" key="4">
    <source>
        <dbReference type="ARBA" id="ARBA00022692"/>
    </source>
</evidence>
<dbReference type="GeneID" id="17303144"/>
<evidence type="ECO:0000313" key="12">
    <source>
        <dbReference type="EnsemblProtists" id="EKX46581"/>
    </source>
</evidence>
<dbReference type="InterPro" id="IPR018108">
    <property type="entry name" value="MCP_transmembrane"/>
</dbReference>
<dbReference type="HOGENOM" id="CLU_015166_6_4_1"/>
<dbReference type="InterPro" id="IPR002067">
    <property type="entry name" value="MCP"/>
</dbReference>
<dbReference type="STRING" id="905079.L1JDI6"/>
<comment type="similarity">
    <text evidence="2 9">Belongs to the mitochondrial carrier (TC 2.A.29) family.</text>
</comment>
<reference evidence="13" key="2">
    <citation type="submission" date="2012-11" db="EMBL/GenBank/DDBJ databases">
        <authorList>
            <person name="Kuo A."/>
            <person name="Curtis B.A."/>
            <person name="Tanifuji G."/>
            <person name="Burki F."/>
            <person name="Gruber A."/>
            <person name="Irimia M."/>
            <person name="Maruyama S."/>
            <person name="Arias M.C."/>
            <person name="Ball S.G."/>
            <person name="Gile G.H."/>
            <person name="Hirakawa Y."/>
            <person name="Hopkins J.F."/>
            <person name="Rensing S.A."/>
            <person name="Schmutz J."/>
            <person name="Symeonidi A."/>
            <person name="Elias M."/>
            <person name="Eveleigh R.J."/>
            <person name="Herman E.K."/>
            <person name="Klute M.J."/>
            <person name="Nakayama T."/>
            <person name="Obornik M."/>
            <person name="Reyes-Prieto A."/>
            <person name="Armbrust E.V."/>
            <person name="Aves S.J."/>
            <person name="Beiko R.G."/>
            <person name="Coutinho P."/>
            <person name="Dacks J.B."/>
            <person name="Durnford D.G."/>
            <person name="Fast N.M."/>
            <person name="Green B.R."/>
            <person name="Grisdale C."/>
            <person name="Hempe F."/>
            <person name="Henrissat B."/>
            <person name="Hoppner M.P."/>
            <person name="Ishida K.-I."/>
            <person name="Kim E."/>
            <person name="Koreny L."/>
            <person name="Kroth P.G."/>
            <person name="Liu Y."/>
            <person name="Malik S.-B."/>
            <person name="Maier U.G."/>
            <person name="McRose D."/>
            <person name="Mock T."/>
            <person name="Neilson J.A."/>
            <person name="Onodera N.T."/>
            <person name="Poole A.M."/>
            <person name="Pritham E.J."/>
            <person name="Richards T.A."/>
            <person name="Rocap G."/>
            <person name="Roy S.W."/>
            <person name="Sarai C."/>
            <person name="Schaack S."/>
            <person name="Shirato S."/>
            <person name="Slamovits C.H."/>
            <person name="Spencer D.F."/>
            <person name="Suzuki S."/>
            <person name="Worden A.Z."/>
            <person name="Zauner S."/>
            <person name="Barry K."/>
            <person name="Bell C."/>
            <person name="Bharti A.K."/>
            <person name="Crow J.A."/>
            <person name="Grimwood J."/>
            <person name="Kramer R."/>
            <person name="Lindquist E."/>
            <person name="Lucas S."/>
            <person name="Salamov A."/>
            <person name="McFadden G.I."/>
            <person name="Lane C.E."/>
            <person name="Keeling P.J."/>
            <person name="Gray M.W."/>
            <person name="Grigoriev I.V."/>
            <person name="Archibald J.M."/>
        </authorList>
    </citation>
    <scope>NUCLEOTIDE SEQUENCE</scope>
    <source>
        <strain evidence="13">CCMP2712</strain>
    </source>
</reference>
<dbReference type="SUPFAM" id="SSF103506">
    <property type="entry name" value="Mitochondrial carrier"/>
    <property type="match status" value="1"/>
</dbReference>
<name>L1JDI6_GUITC</name>
<dbReference type="GO" id="GO:0015215">
    <property type="term" value="F:nucleotide transmembrane transporter activity"/>
    <property type="evidence" value="ECO:0007669"/>
    <property type="project" value="UniProtKB-ARBA"/>
</dbReference>
<evidence type="ECO:0000256" key="2">
    <source>
        <dbReference type="ARBA" id="ARBA00006375"/>
    </source>
</evidence>
<evidence type="ECO:0000256" key="9">
    <source>
        <dbReference type="RuleBase" id="RU000488"/>
    </source>
</evidence>
<dbReference type="OrthoDB" id="10266426at2759"/>
<feature type="transmembrane region" description="Helical" evidence="10">
    <location>
        <begin position="130"/>
        <end position="154"/>
    </location>
</feature>
<dbReference type="eggNOG" id="KOG0764">
    <property type="taxonomic scope" value="Eukaryota"/>
</dbReference>
<reference evidence="12" key="3">
    <citation type="submission" date="2016-03" db="UniProtKB">
        <authorList>
            <consortium name="EnsemblProtists"/>
        </authorList>
    </citation>
    <scope>IDENTIFICATION</scope>
</reference>
<evidence type="ECO:0000256" key="3">
    <source>
        <dbReference type="ARBA" id="ARBA00022448"/>
    </source>
</evidence>
<gene>
    <name evidence="11" type="ORF">GUITHDRAFT_201013</name>
</gene>
<accession>L1JDI6</accession>
<evidence type="ECO:0000256" key="7">
    <source>
        <dbReference type="ARBA" id="ARBA00023136"/>
    </source>
</evidence>
<protein>
    <submittedName>
        <fullName evidence="11">Mitochondrial carrier protein</fullName>
    </submittedName>
</protein>
<dbReference type="InterPro" id="IPR023395">
    <property type="entry name" value="MCP_dom_sf"/>
</dbReference>
<sequence>MGVPSCPTSHSSEVVHYQHRTVEDRYLTALAGAAAGVCASFCVCPLDVVKTRLQGQIHSHSSIVKYRGTVDTIHTIMKEEGVRGLYRGLSPTLLGMVPTWTTYFTAYNFFKSMLETNDRQEGLQFSKGQIFVHMLSACGAGIVTATVSNPFWVVKTRIQMFSRHSCPYRGTMDAFLKIPREEGIAALYKGLGPSLLGVSHITIQYPMYERLKLELAKRQRVPIDENFHTELGVPSLVAAAAGSKIFASVFTYPHEVVRTRMIMESDEKSGLLLQYVKLWREAGIRGLYRAFFTNVFRVIPSSAVTFVSYELVYNWLVHCYGKDKQESVQRVKSNKDSVK</sequence>
<evidence type="ECO:0000256" key="10">
    <source>
        <dbReference type="SAM" id="Phobius"/>
    </source>
</evidence>
<feature type="repeat" description="Solcar" evidence="8">
    <location>
        <begin position="128"/>
        <end position="214"/>
    </location>
</feature>
<dbReference type="Gene3D" id="1.50.40.10">
    <property type="entry name" value="Mitochondrial carrier domain"/>
    <property type="match status" value="2"/>
</dbReference>
<dbReference type="AlphaFoldDB" id="L1JDI6"/>
<dbReference type="RefSeq" id="XP_005833561.1">
    <property type="nucleotide sequence ID" value="XM_005833504.1"/>
</dbReference>
<evidence type="ECO:0000256" key="5">
    <source>
        <dbReference type="ARBA" id="ARBA00022737"/>
    </source>
</evidence>
<dbReference type="KEGG" id="gtt:GUITHDRAFT_201013"/>
<dbReference type="PRINTS" id="PR00926">
    <property type="entry name" value="MITOCARRIER"/>
</dbReference>
<evidence type="ECO:0000313" key="13">
    <source>
        <dbReference type="Proteomes" id="UP000011087"/>
    </source>
</evidence>
<keyword evidence="3 9" id="KW-0813">Transport</keyword>
<dbReference type="Proteomes" id="UP000011087">
    <property type="component" value="Unassembled WGS sequence"/>
</dbReference>
<feature type="repeat" description="Solcar" evidence="8">
    <location>
        <begin position="23"/>
        <end position="113"/>
    </location>
</feature>
<comment type="subcellular location">
    <subcellularLocation>
        <location evidence="1">Membrane</location>
        <topology evidence="1">Multi-pass membrane protein</topology>
    </subcellularLocation>
</comment>
<dbReference type="PANTHER" id="PTHR45683">
    <property type="entry name" value="MITOCHONDRIAL NICOTINAMIDE ADENINE DINUCLEOTIDE TRANSPORTER 1-RELATED-RELATED"/>
    <property type="match status" value="1"/>
</dbReference>
<keyword evidence="6 10" id="KW-1133">Transmembrane helix</keyword>
<dbReference type="OMA" id="AFYNGMG"/>
<feature type="transmembrane region" description="Helical" evidence="10">
    <location>
        <begin position="26"/>
        <end position="49"/>
    </location>
</feature>
<evidence type="ECO:0000256" key="1">
    <source>
        <dbReference type="ARBA" id="ARBA00004141"/>
    </source>
</evidence>
<feature type="transmembrane region" description="Helical" evidence="10">
    <location>
        <begin position="93"/>
        <end position="110"/>
    </location>
</feature>
<keyword evidence="7 8" id="KW-0472">Membrane</keyword>
<organism evidence="11">
    <name type="scientific">Guillardia theta (strain CCMP2712)</name>
    <name type="common">Cryptophyte</name>
    <dbReference type="NCBI Taxonomy" id="905079"/>
    <lineage>
        <taxon>Eukaryota</taxon>
        <taxon>Cryptophyceae</taxon>
        <taxon>Pyrenomonadales</taxon>
        <taxon>Geminigeraceae</taxon>
        <taxon>Guillardia</taxon>
    </lineage>
</organism>
<feature type="repeat" description="Solcar" evidence="8">
    <location>
        <begin position="231"/>
        <end position="315"/>
    </location>
</feature>
<dbReference type="PROSITE" id="PS50920">
    <property type="entry name" value="SOLCAR"/>
    <property type="match status" value="3"/>
</dbReference>
<dbReference type="InterPro" id="IPR044712">
    <property type="entry name" value="SLC25A32-like"/>
</dbReference>
<evidence type="ECO:0000313" key="11">
    <source>
        <dbReference type="EMBL" id="EKX46581.1"/>
    </source>
</evidence>
<evidence type="ECO:0000256" key="8">
    <source>
        <dbReference type="PROSITE-ProRule" id="PRU00282"/>
    </source>
</evidence>
<keyword evidence="5" id="KW-0677">Repeat</keyword>
<dbReference type="GO" id="GO:0016020">
    <property type="term" value="C:membrane"/>
    <property type="evidence" value="ECO:0007669"/>
    <property type="project" value="UniProtKB-SubCell"/>
</dbReference>
<keyword evidence="4 8" id="KW-0812">Transmembrane</keyword>
<reference evidence="11 13" key="1">
    <citation type="journal article" date="2012" name="Nature">
        <title>Algal genomes reveal evolutionary mosaicism and the fate of nucleomorphs.</title>
        <authorList>
            <consortium name="DOE Joint Genome Institute"/>
            <person name="Curtis B.A."/>
            <person name="Tanifuji G."/>
            <person name="Burki F."/>
            <person name="Gruber A."/>
            <person name="Irimia M."/>
            <person name="Maruyama S."/>
            <person name="Arias M.C."/>
            <person name="Ball S.G."/>
            <person name="Gile G.H."/>
            <person name="Hirakawa Y."/>
            <person name="Hopkins J.F."/>
            <person name="Kuo A."/>
            <person name="Rensing S.A."/>
            <person name="Schmutz J."/>
            <person name="Symeonidi A."/>
            <person name="Elias M."/>
            <person name="Eveleigh R.J."/>
            <person name="Herman E.K."/>
            <person name="Klute M.J."/>
            <person name="Nakayama T."/>
            <person name="Obornik M."/>
            <person name="Reyes-Prieto A."/>
            <person name="Armbrust E.V."/>
            <person name="Aves S.J."/>
            <person name="Beiko R.G."/>
            <person name="Coutinho P."/>
            <person name="Dacks J.B."/>
            <person name="Durnford D.G."/>
            <person name="Fast N.M."/>
            <person name="Green B.R."/>
            <person name="Grisdale C.J."/>
            <person name="Hempel F."/>
            <person name="Henrissat B."/>
            <person name="Hoppner M.P."/>
            <person name="Ishida K."/>
            <person name="Kim E."/>
            <person name="Koreny L."/>
            <person name="Kroth P.G."/>
            <person name="Liu Y."/>
            <person name="Malik S.B."/>
            <person name="Maier U.G."/>
            <person name="McRose D."/>
            <person name="Mock T."/>
            <person name="Neilson J.A."/>
            <person name="Onodera N.T."/>
            <person name="Poole A.M."/>
            <person name="Pritham E.J."/>
            <person name="Richards T.A."/>
            <person name="Rocap G."/>
            <person name="Roy S.W."/>
            <person name="Sarai C."/>
            <person name="Schaack S."/>
            <person name="Shirato S."/>
            <person name="Slamovits C.H."/>
            <person name="Spencer D.F."/>
            <person name="Suzuki S."/>
            <person name="Worden A.Z."/>
            <person name="Zauner S."/>
            <person name="Barry K."/>
            <person name="Bell C."/>
            <person name="Bharti A.K."/>
            <person name="Crow J.A."/>
            <person name="Grimwood J."/>
            <person name="Kramer R."/>
            <person name="Lindquist E."/>
            <person name="Lucas S."/>
            <person name="Salamov A."/>
            <person name="McFadden G.I."/>
            <person name="Lane C.E."/>
            <person name="Keeling P.J."/>
            <person name="Gray M.W."/>
            <person name="Grigoriev I.V."/>
            <person name="Archibald J.M."/>
        </authorList>
    </citation>
    <scope>NUCLEOTIDE SEQUENCE</scope>
    <source>
        <strain evidence="11 13">CCMP2712</strain>
    </source>
</reference>
<keyword evidence="13" id="KW-1185">Reference proteome</keyword>
<dbReference type="Pfam" id="PF00153">
    <property type="entry name" value="Mito_carr"/>
    <property type="match status" value="3"/>
</dbReference>